<dbReference type="eggNOG" id="COG2319">
    <property type="taxonomic scope" value="Bacteria"/>
</dbReference>
<reference evidence="4 5" key="2">
    <citation type="journal article" date="2015" name="PLoS ONE">
        <title>Whole-Genome Optical Mapping and Finished Genome Sequence of Sphingobacterium deserti sp. nov., a New Species Isolated from the Western Desert of China.</title>
        <authorList>
            <person name="Teng C."/>
            <person name="Zhou Z."/>
            <person name="Molnar I."/>
            <person name="Li X."/>
            <person name="Tang R."/>
            <person name="Chen M."/>
            <person name="Wang L."/>
            <person name="Su S."/>
            <person name="Zhang W."/>
            <person name="Lin M."/>
        </authorList>
    </citation>
    <scope>NUCLEOTIDE SEQUENCE [LARGE SCALE GENOMIC DNA]</scope>
    <source>
        <strain evidence="5">ACCC05744</strain>
    </source>
</reference>
<dbReference type="AlphaFoldDB" id="A0A0B8T2U1"/>
<dbReference type="PANTHER" id="PTHR19848:SF8">
    <property type="entry name" value="F-BOX AND WD REPEAT DOMAIN CONTAINING 7"/>
    <property type="match status" value="1"/>
</dbReference>
<dbReference type="InterPro" id="IPR020472">
    <property type="entry name" value="WD40_PAC1"/>
</dbReference>
<gene>
    <name evidence="4" type="ORF">DI53_1007</name>
</gene>
<sequence>MYTIDISLKTTLSGHQNPIFALSEGLDASSIFSAGNDKGVVEWDLETGVFKRIVCAVPASVYCLHLVPELSLLLVGMRNGEIWCVDVVRQQLIKKMNVERGAIFAISTLTEKREIIAIGEEGVAYVWSLDSFDLLYRFTVSNTTVRTIQPYRNNKQLVFGDKDGYIYLYDVADFKQIEKRKIHHMPVTAVAVSDLHLYTGGRDAKLYQLQQKDLSVVRELTPHLFTVYSILPHPHLPIIATVSRDKSIKIWDSTSLALLKNISLERGYDSHRLSINTAMWIEDKLVTAGDDKLLKVWDVSLISK</sequence>
<reference evidence="5" key="1">
    <citation type="submission" date="2014-04" db="EMBL/GenBank/DDBJ databases">
        <title>Whole-Genome optical mapping and complete genome sequence of Sphingobacterium deserti sp. nov., a new spaces isolated from desert in the west of China.</title>
        <authorList>
            <person name="Teng C."/>
            <person name="Zhou Z."/>
            <person name="Li X."/>
            <person name="Chen M."/>
            <person name="Lin M."/>
            <person name="Wang L."/>
            <person name="Su S."/>
            <person name="Zhang C."/>
            <person name="Zhang W."/>
        </authorList>
    </citation>
    <scope>NUCLEOTIDE SEQUENCE [LARGE SCALE GENOMIC DNA]</scope>
    <source>
        <strain evidence="5">ACCC05744</strain>
    </source>
</reference>
<dbReference type="RefSeq" id="WP_037496086.1">
    <property type="nucleotide sequence ID" value="NZ_JJMU01000014.1"/>
</dbReference>
<feature type="repeat" description="WD" evidence="3">
    <location>
        <begin position="220"/>
        <end position="261"/>
    </location>
</feature>
<evidence type="ECO:0000256" key="2">
    <source>
        <dbReference type="ARBA" id="ARBA00022737"/>
    </source>
</evidence>
<name>A0A0B8T2U1_9SPHI</name>
<dbReference type="EMBL" id="JJMU01000014">
    <property type="protein sequence ID" value="KGE15326.1"/>
    <property type="molecule type" value="Genomic_DNA"/>
</dbReference>
<dbReference type="PROSITE" id="PS50082">
    <property type="entry name" value="WD_REPEATS_2"/>
    <property type="match status" value="3"/>
</dbReference>
<keyword evidence="1 3" id="KW-0853">WD repeat</keyword>
<dbReference type="STRING" id="1229276.DI53_1007"/>
<feature type="repeat" description="WD" evidence="3">
    <location>
        <begin position="268"/>
        <end position="304"/>
    </location>
</feature>
<evidence type="ECO:0000256" key="1">
    <source>
        <dbReference type="ARBA" id="ARBA00022574"/>
    </source>
</evidence>
<accession>A0A0B8T2U1</accession>
<dbReference type="Gene3D" id="2.130.10.10">
    <property type="entry name" value="YVTN repeat-like/Quinoprotein amine dehydrogenase"/>
    <property type="match status" value="2"/>
</dbReference>
<comment type="caution">
    <text evidence="4">The sequence shown here is derived from an EMBL/GenBank/DDBJ whole genome shotgun (WGS) entry which is preliminary data.</text>
</comment>
<keyword evidence="5" id="KW-1185">Reference proteome</keyword>
<protein>
    <submittedName>
        <fullName evidence="4">WD40 repeat-containing protein</fullName>
    </submittedName>
</protein>
<proteinExistence type="predicted"/>
<evidence type="ECO:0000313" key="5">
    <source>
        <dbReference type="Proteomes" id="UP000031802"/>
    </source>
</evidence>
<dbReference type="InterPro" id="IPR036322">
    <property type="entry name" value="WD40_repeat_dom_sf"/>
</dbReference>
<dbReference type="PATRIC" id="fig|1229276.3.peg.1038"/>
<dbReference type="InterPro" id="IPR019775">
    <property type="entry name" value="WD40_repeat_CS"/>
</dbReference>
<feature type="repeat" description="WD" evidence="3">
    <location>
        <begin position="12"/>
        <end position="48"/>
    </location>
</feature>
<dbReference type="InterPro" id="IPR001680">
    <property type="entry name" value="WD40_rpt"/>
</dbReference>
<dbReference type="PROSITE" id="PS00678">
    <property type="entry name" value="WD_REPEATS_1"/>
    <property type="match status" value="1"/>
</dbReference>
<dbReference type="Proteomes" id="UP000031802">
    <property type="component" value="Unassembled WGS sequence"/>
</dbReference>
<keyword evidence="2" id="KW-0677">Repeat</keyword>
<dbReference type="SUPFAM" id="SSF50978">
    <property type="entry name" value="WD40 repeat-like"/>
    <property type="match status" value="1"/>
</dbReference>
<dbReference type="Pfam" id="PF00400">
    <property type="entry name" value="WD40"/>
    <property type="match status" value="1"/>
</dbReference>
<dbReference type="PROSITE" id="PS50294">
    <property type="entry name" value="WD_REPEATS_REGION"/>
    <property type="match status" value="3"/>
</dbReference>
<dbReference type="PRINTS" id="PR00320">
    <property type="entry name" value="GPROTEINBRPT"/>
</dbReference>
<evidence type="ECO:0000256" key="3">
    <source>
        <dbReference type="PROSITE-ProRule" id="PRU00221"/>
    </source>
</evidence>
<dbReference type="PANTHER" id="PTHR19848">
    <property type="entry name" value="WD40 REPEAT PROTEIN"/>
    <property type="match status" value="1"/>
</dbReference>
<dbReference type="OrthoDB" id="933690at2"/>
<dbReference type="InterPro" id="IPR015943">
    <property type="entry name" value="WD40/YVTN_repeat-like_dom_sf"/>
</dbReference>
<evidence type="ECO:0000313" key="4">
    <source>
        <dbReference type="EMBL" id="KGE15326.1"/>
    </source>
</evidence>
<dbReference type="SMART" id="SM00320">
    <property type="entry name" value="WD40"/>
    <property type="match status" value="7"/>
</dbReference>
<organism evidence="4 5">
    <name type="scientific">Sphingobacterium deserti</name>
    <dbReference type="NCBI Taxonomy" id="1229276"/>
    <lineage>
        <taxon>Bacteria</taxon>
        <taxon>Pseudomonadati</taxon>
        <taxon>Bacteroidota</taxon>
        <taxon>Sphingobacteriia</taxon>
        <taxon>Sphingobacteriales</taxon>
        <taxon>Sphingobacteriaceae</taxon>
        <taxon>Sphingobacterium</taxon>
    </lineage>
</organism>